<evidence type="ECO:0000313" key="1">
    <source>
        <dbReference type="EMBL" id="KAJ8490563.1"/>
    </source>
</evidence>
<proteinExistence type="predicted"/>
<gene>
    <name evidence="1" type="ORF">OPV22_012284</name>
</gene>
<name>A0AAV8QYG3_ENSVE</name>
<evidence type="ECO:0000313" key="2">
    <source>
        <dbReference type="Proteomes" id="UP001222027"/>
    </source>
</evidence>
<protein>
    <submittedName>
        <fullName evidence="1">Uncharacterized protein</fullName>
    </submittedName>
</protein>
<sequence length="129" mass="13522">MTDASVAILLLSGHDDTPAAAAAARPSVRVHHAFFHPFLIPSSSSSSSSCGNRSVCRSGSELLDVTEEMGHMARSVSYDAEPLALQKARKAGLLNIVILHPVVPAPLPSAGLRLVSSNSCSRRSQSDAF</sequence>
<dbReference type="AlphaFoldDB" id="A0AAV8QYG3"/>
<organism evidence="1 2">
    <name type="scientific">Ensete ventricosum</name>
    <name type="common">Abyssinian banana</name>
    <name type="synonym">Musa ensete</name>
    <dbReference type="NCBI Taxonomy" id="4639"/>
    <lineage>
        <taxon>Eukaryota</taxon>
        <taxon>Viridiplantae</taxon>
        <taxon>Streptophyta</taxon>
        <taxon>Embryophyta</taxon>
        <taxon>Tracheophyta</taxon>
        <taxon>Spermatophyta</taxon>
        <taxon>Magnoliopsida</taxon>
        <taxon>Liliopsida</taxon>
        <taxon>Zingiberales</taxon>
        <taxon>Musaceae</taxon>
        <taxon>Ensete</taxon>
    </lineage>
</organism>
<dbReference type="Proteomes" id="UP001222027">
    <property type="component" value="Unassembled WGS sequence"/>
</dbReference>
<dbReference type="EMBL" id="JAQQAF010000004">
    <property type="protein sequence ID" value="KAJ8490563.1"/>
    <property type="molecule type" value="Genomic_DNA"/>
</dbReference>
<reference evidence="1 2" key="1">
    <citation type="submission" date="2022-12" db="EMBL/GenBank/DDBJ databases">
        <title>Chromosome-scale assembly of the Ensete ventricosum genome.</title>
        <authorList>
            <person name="Dussert Y."/>
            <person name="Stocks J."/>
            <person name="Wendawek A."/>
            <person name="Woldeyes F."/>
            <person name="Nichols R.A."/>
            <person name="Borrell J.S."/>
        </authorList>
    </citation>
    <scope>NUCLEOTIDE SEQUENCE [LARGE SCALE GENOMIC DNA]</scope>
    <source>
        <strain evidence="2">cv. Maze</strain>
        <tissue evidence="1">Seeds</tissue>
    </source>
</reference>
<comment type="caution">
    <text evidence="1">The sequence shown here is derived from an EMBL/GenBank/DDBJ whole genome shotgun (WGS) entry which is preliminary data.</text>
</comment>
<accession>A0AAV8QYG3</accession>
<keyword evidence="2" id="KW-1185">Reference proteome</keyword>